<dbReference type="EMBL" id="JASBWV010000011">
    <property type="protein sequence ID" value="KAJ9123754.1"/>
    <property type="molecule type" value="Genomic_DNA"/>
</dbReference>
<comment type="caution">
    <text evidence="1">The sequence shown here is derived from an EMBL/GenBank/DDBJ whole genome shotgun (WGS) entry which is preliminary data.</text>
</comment>
<keyword evidence="2" id="KW-1185">Reference proteome</keyword>
<evidence type="ECO:0000313" key="2">
    <source>
        <dbReference type="Proteomes" id="UP001234202"/>
    </source>
</evidence>
<gene>
    <name evidence="1" type="ORF">QFC24_003528</name>
</gene>
<organism evidence="1 2">
    <name type="scientific">Naganishia onofrii</name>
    <dbReference type="NCBI Taxonomy" id="1851511"/>
    <lineage>
        <taxon>Eukaryota</taxon>
        <taxon>Fungi</taxon>
        <taxon>Dikarya</taxon>
        <taxon>Basidiomycota</taxon>
        <taxon>Agaricomycotina</taxon>
        <taxon>Tremellomycetes</taxon>
        <taxon>Filobasidiales</taxon>
        <taxon>Filobasidiaceae</taxon>
        <taxon>Naganishia</taxon>
    </lineage>
</organism>
<evidence type="ECO:0000313" key="1">
    <source>
        <dbReference type="EMBL" id="KAJ9123754.1"/>
    </source>
</evidence>
<protein>
    <submittedName>
        <fullName evidence="1">Uncharacterized protein</fullName>
    </submittedName>
</protein>
<sequence>MAYIKDQSHGNYRHYYVRRRANEQYPLPLERDERLALFDRELFKGKRILDVGCNSGEVTVELAQRYEALQVVGVDIDSALVDQCKATVENAFSLQRPLALPLDSSTPDGHSSPKAPIEQEPSRKKRRLNDGTGVIQDGLAADYQTSPITDNVDYFPAFFPSLFGTIDVRAAKLQDQASDTAKRPAIQPDLFEQSKKRRAQPATTNDTPDENPTTDSKVPVAFPRNLVFYAADWPKTKIESDTDGYDVVLGLSLTKWIHLHDRDEGLIRFFQKCYDMLHPGGVLILEKQGWKGYKQAKRMSEILKRNYKLLQLRPETDFDRILLETVGFAKKETVKCTETEKGE</sequence>
<proteinExistence type="predicted"/>
<reference evidence="1" key="1">
    <citation type="submission" date="2023-04" db="EMBL/GenBank/DDBJ databases">
        <title>Draft Genome sequencing of Naganishia species isolated from polar environments using Oxford Nanopore Technology.</title>
        <authorList>
            <person name="Leo P."/>
            <person name="Venkateswaran K."/>
        </authorList>
    </citation>
    <scope>NUCLEOTIDE SEQUENCE</scope>
    <source>
        <strain evidence="1">DBVPG 5303</strain>
    </source>
</reference>
<dbReference type="Proteomes" id="UP001234202">
    <property type="component" value="Unassembled WGS sequence"/>
</dbReference>
<accession>A0ACC2XJY7</accession>
<name>A0ACC2XJY7_9TREE</name>